<comment type="caution">
    <text evidence="3">The sequence shown here is derived from an EMBL/GenBank/DDBJ whole genome shotgun (WGS) entry which is preliminary data.</text>
</comment>
<dbReference type="EMBL" id="VWAQ01000013">
    <property type="protein sequence ID" value="KAA5206583.1"/>
    <property type="molecule type" value="Genomic_DNA"/>
</dbReference>
<reference evidence="3 5" key="3">
    <citation type="submission" date="2023-08" db="EMBL/GenBank/DDBJ databases">
        <authorList>
            <person name="Du M."/>
            <person name="Liu C."/>
            <person name="Liu S.-J."/>
        </authorList>
    </citation>
    <scope>NUCLEOTIDE SEQUENCE [LARGE SCALE GENOMIC DNA]</scope>
    <source>
        <strain evidence="3 5">GS077</strain>
    </source>
</reference>
<evidence type="ECO:0000313" key="3">
    <source>
        <dbReference type="EMBL" id="MDT6978157.1"/>
    </source>
</evidence>
<dbReference type="AlphaFoldDB" id="F7LU50"/>
<keyword evidence="1" id="KW-0472">Membrane</keyword>
<dbReference type="EMBL" id="JAVFHL010000002">
    <property type="protein sequence ID" value="MDT6978157.1"/>
    <property type="molecule type" value="Genomic_DNA"/>
</dbReference>
<dbReference type="Proteomes" id="UP001258434">
    <property type="component" value="Unassembled WGS sequence"/>
</dbReference>
<sequence length="189" mass="22151">MKEKKQKSLDDIINELSTKYDDKSIVDLREAYQDTKKEIRGNNLLTIFLVVIFLGTFIVAFVTFENLDRLKVDIKEKEYIINRYKTIVDNGELPTSYIAKGDSSIMTYQDLTKEYNRLLDERYKYSNEANRLKFYLDVIKSTYGIEIAIRNNTVYFTPSVADSALKIYPFFKKYARFNADGSVIIHLKE</sequence>
<reference evidence="2 4" key="1">
    <citation type="journal article" date="2019" name="Nat. Med.">
        <title>A library of human gut bacterial isolates paired with longitudinal multiomics data enables mechanistic microbiome research.</title>
        <authorList>
            <person name="Poyet M."/>
            <person name="Groussin M."/>
            <person name="Gibbons S.M."/>
            <person name="Avila-Pacheco J."/>
            <person name="Jiang X."/>
            <person name="Kearney S.M."/>
            <person name="Perrotta A.R."/>
            <person name="Berdy B."/>
            <person name="Zhao S."/>
            <person name="Lieberman T.D."/>
            <person name="Swanson P.K."/>
            <person name="Smith M."/>
            <person name="Roesemann S."/>
            <person name="Alexander J.E."/>
            <person name="Rich S.A."/>
            <person name="Livny J."/>
            <person name="Vlamakis H."/>
            <person name="Clish C."/>
            <person name="Bullock K."/>
            <person name="Deik A."/>
            <person name="Scott J."/>
            <person name="Pierce K.A."/>
            <person name="Xavier R.J."/>
            <person name="Alm E.J."/>
        </authorList>
    </citation>
    <scope>NUCLEOTIDE SEQUENCE [LARGE SCALE GENOMIC DNA]</scope>
    <source>
        <strain evidence="2 4">BIOML-A1</strain>
    </source>
</reference>
<gene>
    <name evidence="3" type="ORF">BFGS077_003469</name>
    <name evidence="2" type="ORF">F2Z25_15085</name>
</gene>
<dbReference type="HOGENOM" id="CLU_1431960_0_0_10"/>
<protein>
    <recommendedName>
        <fullName evidence="6">Transmembrane protein</fullName>
    </recommendedName>
</protein>
<dbReference type="RefSeq" id="WP_009292853.1">
    <property type="nucleotide sequence ID" value="NZ_CP196750.1"/>
</dbReference>
<evidence type="ECO:0000313" key="4">
    <source>
        <dbReference type="Proteomes" id="UP000429838"/>
    </source>
</evidence>
<accession>F7LU50</accession>
<organism evidence="3 5">
    <name type="scientific">Bacteroides fragilis</name>
    <dbReference type="NCBI Taxonomy" id="817"/>
    <lineage>
        <taxon>Bacteria</taxon>
        <taxon>Pseudomonadati</taxon>
        <taxon>Bacteroidota</taxon>
        <taxon>Bacteroidia</taxon>
        <taxon>Bacteroidales</taxon>
        <taxon>Bacteroidaceae</taxon>
        <taxon>Bacteroides</taxon>
    </lineage>
</organism>
<keyword evidence="1" id="KW-1133">Transmembrane helix</keyword>
<feature type="transmembrane region" description="Helical" evidence="1">
    <location>
        <begin position="44"/>
        <end position="64"/>
    </location>
</feature>
<dbReference type="Proteomes" id="UP000429838">
    <property type="component" value="Unassembled WGS sequence"/>
</dbReference>
<reference evidence="3" key="4">
    <citation type="submission" date="2024-03" db="EMBL/GenBank/DDBJ databases">
        <title>A gut symbiont ubiquitin homologue binds and inactivates peptidyl-prolyl isomerase to mediate the interbacterial arms race in the human gut.</title>
        <authorList>
            <person name="Jiang K."/>
            <person name="Li W."/>
            <person name="Tong M."/>
            <person name="Xu J."/>
            <person name="Chen Z."/>
            <person name="Yang Y."/>
            <person name="Zang Y."/>
            <person name="Jiao X."/>
            <person name="Liu C."/>
            <person name="Lim B."/>
            <person name="Jiang X."/>
            <person name="Wang J."/>
            <person name="Wu D."/>
            <person name="Wang M."/>
            <person name="Liu S.-J."/>
            <person name="Shao F."/>
            <person name="Gao X."/>
        </authorList>
    </citation>
    <scope>NUCLEOTIDE SEQUENCE</scope>
    <source>
        <strain evidence="3">GS077</strain>
    </source>
</reference>
<evidence type="ECO:0008006" key="6">
    <source>
        <dbReference type="Google" id="ProtNLM"/>
    </source>
</evidence>
<keyword evidence="1" id="KW-0812">Transmembrane</keyword>
<evidence type="ECO:0000313" key="5">
    <source>
        <dbReference type="Proteomes" id="UP001258434"/>
    </source>
</evidence>
<name>F7LU50_BACFG</name>
<reference evidence="5" key="2">
    <citation type="submission" date="2023-07" db="EMBL/GenBank/DDBJ databases">
        <title>A gut symbiont ubiquitin homologue binds and inactivates peptidyl-prolyl isomerase to mediate the interbacterial arms race in the human gut.</title>
        <authorList>
            <person name="Jiang K."/>
            <person name="Li W."/>
            <person name="Tong M."/>
            <person name="Xu J."/>
            <person name="Chen Z."/>
            <person name="Yang Y."/>
            <person name="Zang Y."/>
            <person name="Jiao X."/>
            <person name="Liu C."/>
            <person name="Lim B."/>
            <person name="Jiang X."/>
            <person name="Wang J."/>
            <person name="Wu D."/>
            <person name="Wang M."/>
            <person name="Liu S.-J."/>
            <person name="Shao F."/>
            <person name="Gao X."/>
        </authorList>
    </citation>
    <scope>NUCLEOTIDE SEQUENCE [LARGE SCALE GENOMIC DNA]</scope>
    <source>
        <strain evidence="5">GS077</strain>
    </source>
</reference>
<evidence type="ECO:0000313" key="2">
    <source>
        <dbReference type="EMBL" id="KAA5206583.1"/>
    </source>
</evidence>
<proteinExistence type="predicted"/>
<evidence type="ECO:0000256" key="1">
    <source>
        <dbReference type="SAM" id="Phobius"/>
    </source>
</evidence>